<proteinExistence type="predicted"/>
<keyword evidence="1" id="KW-0812">Transmembrane</keyword>
<feature type="transmembrane region" description="Helical" evidence="1">
    <location>
        <begin position="43"/>
        <end position="66"/>
    </location>
</feature>
<feature type="transmembrane region" description="Helical" evidence="1">
    <location>
        <begin position="7"/>
        <end position="31"/>
    </location>
</feature>
<keyword evidence="3" id="KW-1185">Reference proteome</keyword>
<dbReference type="Proteomes" id="UP000555411">
    <property type="component" value="Unassembled WGS sequence"/>
</dbReference>
<protein>
    <submittedName>
        <fullName evidence="2">Uncharacterized protein</fullName>
    </submittedName>
</protein>
<evidence type="ECO:0000313" key="2">
    <source>
        <dbReference type="EMBL" id="MBC2836829.1"/>
    </source>
</evidence>
<evidence type="ECO:0000256" key="1">
    <source>
        <dbReference type="SAM" id="Phobius"/>
    </source>
</evidence>
<reference evidence="2 3" key="1">
    <citation type="journal article" date="2017" name="Int. J. Syst. Evol. Microbiol.">
        <title>Gemmobacter straminiformis sp. nov., isolated from an artificial fountain.</title>
        <authorList>
            <person name="Kang J.Y."/>
            <person name="Kim M.J."/>
            <person name="Chun J."/>
            <person name="Son K.P."/>
            <person name="Jahng K.Y."/>
        </authorList>
    </citation>
    <scope>NUCLEOTIDE SEQUENCE [LARGE SCALE GENOMIC DNA]</scope>
    <source>
        <strain evidence="2 3">CAM-8</strain>
    </source>
</reference>
<keyword evidence="1" id="KW-0472">Membrane</keyword>
<organism evidence="2 3">
    <name type="scientific">Paragemmobacter straminiformis</name>
    <dbReference type="NCBI Taxonomy" id="2045119"/>
    <lineage>
        <taxon>Bacteria</taxon>
        <taxon>Pseudomonadati</taxon>
        <taxon>Pseudomonadota</taxon>
        <taxon>Alphaproteobacteria</taxon>
        <taxon>Rhodobacterales</taxon>
        <taxon>Paracoccaceae</taxon>
        <taxon>Paragemmobacter</taxon>
    </lineage>
</organism>
<evidence type="ECO:0000313" key="3">
    <source>
        <dbReference type="Proteomes" id="UP000555411"/>
    </source>
</evidence>
<dbReference type="EMBL" id="JACLQD010000004">
    <property type="protein sequence ID" value="MBC2836829.1"/>
    <property type="molecule type" value="Genomic_DNA"/>
</dbReference>
<accession>A0A842IB72</accession>
<gene>
    <name evidence="2" type="ORF">H7F16_15020</name>
</gene>
<keyword evidence="1" id="KW-1133">Transmembrane helix</keyword>
<comment type="caution">
    <text evidence="2">The sequence shown here is derived from an EMBL/GenBank/DDBJ whole genome shotgun (WGS) entry which is preliminary data.</text>
</comment>
<dbReference type="AlphaFoldDB" id="A0A842IB72"/>
<name>A0A842IB72_9RHOB</name>
<sequence length="107" mass="11449">MPKLVRLYIVSVLIGFALSAGFVVALVAMDVAGLRGLILGSEIGWVAALMMVLFNGVVFSGVQFAIAVMRLAEDDDTGPRGGRMMPLRPIRVEAVARVKPGVARRPR</sequence>
<dbReference type="RefSeq" id="WP_185798434.1">
    <property type="nucleotide sequence ID" value="NZ_JACLQD010000004.1"/>
</dbReference>